<dbReference type="Pfam" id="PF23961">
    <property type="entry name" value="Phage_tail_terminator_9"/>
    <property type="match status" value="1"/>
</dbReference>
<evidence type="ECO:0000259" key="1">
    <source>
        <dbReference type="Pfam" id="PF23961"/>
    </source>
</evidence>
<keyword evidence="3" id="KW-1185">Reference proteome</keyword>
<gene>
    <name evidence="2" type="ORF">POR1_11</name>
</gene>
<protein>
    <recommendedName>
        <fullName evidence="1">Phage neck terminator protein gp12-like domain-containing protein</fullName>
    </recommendedName>
</protein>
<accession>A0A0N9RYX1</accession>
<organism evidence="2 3">
    <name type="scientific">Pseudomonas phage POR1</name>
    <dbReference type="NCBI Taxonomy" id="1718594"/>
    <lineage>
        <taxon>Viruses</taxon>
        <taxon>Duplodnaviria</taxon>
        <taxon>Heunggongvirae</taxon>
        <taxon>Uroviricota</taxon>
        <taxon>Caudoviricetes</taxon>
        <taxon>Porunavirus</taxon>
        <taxon>Porunavirus POR1</taxon>
    </lineage>
</organism>
<sequence length="164" mass="18549">MNSTEPQTLNDFLYLFIQPCSGLPENKVVEAYNKNPRPSKPFADYHVLRPDTIGTGIVTDLDEDGVQTTDIQKIAEVQVNFYGEESAELAMAFVNRYELESSLIRGEELNLGLLGTPQIVDTSTPIAETYERRYSVRLRVSFNQEVKEHVGLIEHVDIQGEFSH</sequence>
<proteinExistence type="predicted"/>
<evidence type="ECO:0000313" key="2">
    <source>
        <dbReference type="EMBL" id="ALH46216.1"/>
    </source>
</evidence>
<name>A0A0N9RYX1_9CAUD</name>
<feature type="domain" description="Phage neck terminator protein gp12-like" evidence="1">
    <location>
        <begin position="7"/>
        <end position="161"/>
    </location>
</feature>
<evidence type="ECO:0000313" key="3">
    <source>
        <dbReference type="Proteomes" id="UP000225954"/>
    </source>
</evidence>
<dbReference type="EMBL" id="KT716399">
    <property type="protein sequence ID" value="ALH46216.1"/>
    <property type="molecule type" value="Genomic_DNA"/>
</dbReference>
<dbReference type="InterPro" id="IPR057087">
    <property type="entry name" value="Gp12-like"/>
</dbReference>
<dbReference type="NCBIfam" id="NF047498">
    <property type="entry name" value="LIC_12616_fam"/>
    <property type="match status" value="1"/>
</dbReference>
<dbReference type="Proteomes" id="UP000225954">
    <property type="component" value="Segment"/>
</dbReference>
<reference evidence="2 3" key="1">
    <citation type="journal article" date="2016" name="Genome Announc.">
        <title>Genome Sequences of Pseudomonas oryzihabitans Phage POR1 and Pseudomonas aeruginosa Phage PAE1.</title>
        <authorList>
            <person name="Dyson Z.A."/>
            <person name="Seviour R.J."/>
            <person name="Tucci J."/>
            <person name="Petrovski S."/>
        </authorList>
    </citation>
    <scope>NUCLEOTIDE SEQUENCE [LARGE SCALE GENOMIC DNA]</scope>
</reference>